<proteinExistence type="predicted"/>
<feature type="region of interest" description="Disordered" evidence="1">
    <location>
        <begin position="41"/>
        <end position="168"/>
    </location>
</feature>
<evidence type="ECO:0000313" key="3">
    <source>
        <dbReference type="Proteomes" id="UP000308133"/>
    </source>
</evidence>
<evidence type="ECO:0000256" key="1">
    <source>
        <dbReference type="SAM" id="MobiDB-lite"/>
    </source>
</evidence>
<gene>
    <name evidence="2" type="ORF">C1H76_7465</name>
</gene>
<reference evidence="2 3" key="1">
    <citation type="submission" date="2018-02" db="EMBL/GenBank/DDBJ databases">
        <title>Draft genome sequences of Elsinoe sp., causing black scab on jojoba.</title>
        <authorList>
            <person name="Stodart B."/>
            <person name="Jeffress S."/>
            <person name="Ash G."/>
            <person name="Arun Chinnappa K."/>
        </authorList>
    </citation>
    <scope>NUCLEOTIDE SEQUENCE [LARGE SCALE GENOMIC DNA]</scope>
    <source>
        <strain evidence="2 3">Hillstone_2</strain>
    </source>
</reference>
<accession>A0A4U7AUL5</accession>
<dbReference type="Proteomes" id="UP000308133">
    <property type="component" value="Unassembled WGS sequence"/>
</dbReference>
<dbReference type="AlphaFoldDB" id="A0A4U7AUL5"/>
<feature type="compositionally biased region" description="Polar residues" evidence="1">
    <location>
        <begin position="50"/>
        <end position="66"/>
    </location>
</feature>
<name>A0A4U7AUL5_9PEZI</name>
<protein>
    <submittedName>
        <fullName evidence="2">Uncharacterized protein</fullName>
    </submittedName>
</protein>
<feature type="compositionally biased region" description="Basic residues" evidence="1">
    <location>
        <begin position="159"/>
        <end position="168"/>
    </location>
</feature>
<comment type="caution">
    <text evidence="2">The sequence shown here is derived from an EMBL/GenBank/DDBJ whole genome shotgun (WGS) entry which is preliminary data.</text>
</comment>
<feature type="compositionally biased region" description="Polar residues" evidence="1">
    <location>
        <begin position="114"/>
        <end position="123"/>
    </location>
</feature>
<evidence type="ECO:0000313" key="2">
    <source>
        <dbReference type="EMBL" id="TKX20311.1"/>
    </source>
</evidence>
<sequence length="168" mass="18129">MASTHLAPPRFAGFAVKEVDEGIPIPPGQTFFTVNFEEATAAHQRDATKSSKQTGQSASAVWTSPKPSIPIGTDQSSAFVSAKLSQRKDSAADAPVEKIGSLVGGRYNLRPRNSKSQTQSTNHSVAEDRRSSRSARSKKSAKVDKASRTGTKQTNATKSSRKRRTKRQ</sequence>
<dbReference type="EMBL" id="PTQR01000091">
    <property type="protein sequence ID" value="TKX20311.1"/>
    <property type="molecule type" value="Genomic_DNA"/>
</dbReference>
<organism evidence="2 3">
    <name type="scientific">Elsinoe australis</name>
    <dbReference type="NCBI Taxonomy" id="40998"/>
    <lineage>
        <taxon>Eukaryota</taxon>
        <taxon>Fungi</taxon>
        <taxon>Dikarya</taxon>
        <taxon>Ascomycota</taxon>
        <taxon>Pezizomycotina</taxon>
        <taxon>Dothideomycetes</taxon>
        <taxon>Dothideomycetidae</taxon>
        <taxon>Myriangiales</taxon>
        <taxon>Elsinoaceae</taxon>
        <taxon>Elsinoe</taxon>
    </lineage>
</organism>